<name>A0AAV4F9V2_9GAST</name>
<proteinExistence type="predicted"/>
<comment type="caution">
    <text evidence="1">The sequence shown here is derived from an EMBL/GenBank/DDBJ whole genome shotgun (WGS) entry which is preliminary data.</text>
</comment>
<evidence type="ECO:0000313" key="2">
    <source>
        <dbReference type="Proteomes" id="UP000762676"/>
    </source>
</evidence>
<dbReference type="Proteomes" id="UP000762676">
    <property type="component" value="Unassembled WGS sequence"/>
</dbReference>
<accession>A0AAV4F9V2</accession>
<protein>
    <submittedName>
        <fullName evidence="1">Uncharacterized protein</fullName>
    </submittedName>
</protein>
<organism evidence="1 2">
    <name type="scientific">Elysia marginata</name>
    <dbReference type="NCBI Taxonomy" id="1093978"/>
    <lineage>
        <taxon>Eukaryota</taxon>
        <taxon>Metazoa</taxon>
        <taxon>Spiralia</taxon>
        <taxon>Lophotrochozoa</taxon>
        <taxon>Mollusca</taxon>
        <taxon>Gastropoda</taxon>
        <taxon>Heterobranchia</taxon>
        <taxon>Euthyneura</taxon>
        <taxon>Panpulmonata</taxon>
        <taxon>Sacoglossa</taxon>
        <taxon>Placobranchoidea</taxon>
        <taxon>Plakobranchidae</taxon>
        <taxon>Elysia</taxon>
    </lineage>
</organism>
<dbReference type="AlphaFoldDB" id="A0AAV4F9V2"/>
<reference evidence="1 2" key="1">
    <citation type="journal article" date="2021" name="Elife">
        <title>Chloroplast acquisition without the gene transfer in kleptoplastic sea slugs, Plakobranchus ocellatus.</title>
        <authorList>
            <person name="Maeda T."/>
            <person name="Takahashi S."/>
            <person name="Yoshida T."/>
            <person name="Shimamura S."/>
            <person name="Takaki Y."/>
            <person name="Nagai Y."/>
            <person name="Toyoda A."/>
            <person name="Suzuki Y."/>
            <person name="Arimoto A."/>
            <person name="Ishii H."/>
            <person name="Satoh N."/>
            <person name="Nishiyama T."/>
            <person name="Hasebe M."/>
            <person name="Maruyama T."/>
            <person name="Minagawa J."/>
            <person name="Obokata J."/>
            <person name="Shigenobu S."/>
        </authorList>
    </citation>
    <scope>NUCLEOTIDE SEQUENCE [LARGE SCALE GENOMIC DNA]</scope>
</reference>
<dbReference type="EMBL" id="BMAT01004161">
    <property type="protein sequence ID" value="GFR69550.1"/>
    <property type="molecule type" value="Genomic_DNA"/>
</dbReference>
<keyword evidence="2" id="KW-1185">Reference proteome</keyword>
<evidence type="ECO:0000313" key="1">
    <source>
        <dbReference type="EMBL" id="GFR69550.1"/>
    </source>
</evidence>
<sequence length="122" mass="14085">MSKGNNTRQLKIPPLEDSCVQYKMSKGSNTRQLKIPPLEDFCVQDEQGKQYKANEDTTIRRFLCSVQDEQGSNKRQLKIPPLEDSCVQYKMSKGSNTRHRRYHHWKISVVSTSLAREAIRGS</sequence>
<gene>
    <name evidence="1" type="ORF">ElyMa_002052200</name>
</gene>